<dbReference type="GeneID" id="63804612"/>
<sequence>MSEASIAYTRRPTSSTVYYKRCIFGIETNTAIGDLAVQLMIATLGNLPERVSLELSQEYAVLVCSMSGASWNRESGN</sequence>
<protein>
    <submittedName>
        <fullName evidence="1">Uncharacterized protein</fullName>
    </submittedName>
</protein>
<dbReference type="Proteomes" id="UP000193922">
    <property type="component" value="Unassembled WGS sequence"/>
</dbReference>
<name>A0A1Y1W610_9FUNG</name>
<proteinExistence type="predicted"/>
<accession>A0A1Y1W610</accession>
<dbReference type="EMBL" id="MCFD01000009">
    <property type="protein sequence ID" value="ORX68805.1"/>
    <property type="molecule type" value="Genomic_DNA"/>
</dbReference>
<dbReference type="RefSeq" id="XP_040742587.1">
    <property type="nucleotide sequence ID" value="XM_040887964.1"/>
</dbReference>
<evidence type="ECO:0000313" key="2">
    <source>
        <dbReference type="Proteomes" id="UP000193922"/>
    </source>
</evidence>
<comment type="caution">
    <text evidence="1">The sequence shown here is derived from an EMBL/GenBank/DDBJ whole genome shotgun (WGS) entry which is preliminary data.</text>
</comment>
<reference evidence="1 2" key="1">
    <citation type="submission" date="2016-07" db="EMBL/GenBank/DDBJ databases">
        <title>Pervasive Adenine N6-methylation of Active Genes in Fungi.</title>
        <authorList>
            <consortium name="DOE Joint Genome Institute"/>
            <person name="Mondo S.J."/>
            <person name="Dannebaum R.O."/>
            <person name="Kuo R.C."/>
            <person name="Labutti K."/>
            <person name="Haridas S."/>
            <person name="Kuo A."/>
            <person name="Salamov A."/>
            <person name="Ahrendt S.R."/>
            <person name="Lipzen A."/>
            <person name="Sullivan W."/>
            <person name="Andreopoulos W.B."/>
            <person name="Clum A."/>
            <person name="Lindquist E."/>
            <person name="Daum C."/>
            <person name="Ramamoorthy G.K."/>
            <person name="Gryganskyi A."/>
            <person name="Culley D."/>
            <person name="Magnuson J.K."/>
            <person name="James T.Y."/>
            <person name="O'Malley M.A."/>
            <person name="Stajich J.E."/>
            <person name="Spatafora J.W."/>
            <person name="Visel A."/>
            <person name="Grigoriev I.V."/>
        </authorList>
    </citation>
    <scope>NUCLEOTIDE SEQUENCE [LARGE SCALE GENOMIC DNA]</scope>
    <source>
        <strain evidence="1 2">ATCC 12442</strain>
    </source>
</reference>
<evidence type="ECO:0000313" key="1">
    <source>
        <dbReference type="EMBL" id="ORX68805.1"/>
    </source>
</evidence>
<keyword evidence="2" id="KW-1185">Reference proteome</keyword>
<dbReference type="AlphaFoldDB" id="A0A1Y1W610"/>
<organism evidence="1 2">
    <name type="scientific">Linderina pennispora</name>
    <dbReference type="NCBI Taxonomy" id="61395"/>
    <lineage>
        <taxon>Eukaryota</taxon>
        <taxon>Fungi</taxon>
        <taxon>Fungi incertae sedis</taxon>
        <taxon>Zoopagomycota</taxon>
        <taxon>Kickxellomycotina</taxon>
        <taxon>Kickxellomycetes</taxon>
        <taxon>Kickxellales</taxon>
        <taxon>Kickxellaceae</taxon>
        <taxon>Linderina</taxon>
    </lineage>
</organism>
<gene>
    <name evidence="1" type="ORF">DL89DRAFT_268582</name>
</gene>